<dbReference type="InterPro" id="IPR038765">
    <property type="entry name" value="Papain-like_cys_pep_sf"/>
</dbReference>
<protein>
    <submittedName>
        <fullName evidence="2">DUF1460 domain-containing protein</fullName>
    </submittedName>
</protein>
<keyword evidence="3" id="KW-1185">Reference proteome</keyword>
<organism evidence="2 3">
    <name type="scientific">Jilunia laotingensis</name>
    <dbReference type="NCBI Taxonomy" id="2763675"/>
    <lineage>
        <taxon>Bacteria</taxon>
        <taxon>Pseudomonadati</taxon>
        <taxon>Bacteroidota</taxon>
        <taxon>Bacteroidia</taxon>
        <taxon>Bacteroidales</taxon>
        <taxon>Bacteroidaceae</taxon>
        <taxon>Jilunia</taxon>
    </lineage>
</organism>
<feature type="chain" id="PRO_5036712492" evidence="1">
    <location>
        <begin position="21"/>
        <end position="259"/>
    </location>
</feature>
<dbReference type="Gene3D" id="1.10.3670.10">
    <property type="entry name" value="Putative xylanase like domain"/>
    <property type="match status" value="1"/>
</dbReference>
<gene>
    <name evidence="2" type="ORF">H8744_15650</name>
</gene>
<dbReference type="Pfam" id="PF07313">
    <property type="entry name" value="AmiA-like"/>
    <property type="match status" value="1"/>
</dbReference>
<evidence type="ECO:0000256" key="1">
    <source>
        <dbReference type="SAM" id="SignalP"/>
    </source>
</evidence>
<dbReference type="Proteomes" id="UP000651085">
    <property type="component" value="Unassembled WGS sequence"/>
</dbReference>
<sequence length="259" mass="28906">MKTISTFIVAACLLSGPAMAQQEKNLMLSNAQTFIDTPYVPNTLEIDDAENLVINCDEVDCTTFVEYVLAMSLCSEQGKDMSEGEFAGNLQRIRYRDGKIDGYTSRLHYIADWIENGVRGGFMEDVTAVNSPYTQTLNLSYMSTHPKDYKQLANSETNVSKMAGYEKALTGQEIHWLPKDMLPSTGLPWIKNGDIIAITTNTPGLDVSHMGIAIYVKDNLCLLHASSDKGKVLVDKNTLSRLLKHNDKWTGIRVIRMKK</sequence>
<proteinExistence type="predicted"/>
<name>A0A926IQS4_9BACT</name>
<dbReference type="InterPro" id="IPR010846">
    <property type="entry name" value="AmiA-like"/>
</dbReference>
<dbReference type="SUPFAM" id="SSF54001">
    <property type="entry name" value="Cysteine proteinases"/>
    <property type="match status" value="1"/>
</dbReference>
<keyword evidence="1" id="KW-0732">Signal</keyword>
<dbReference type="AlphaFoldDB" id="A0A926IQS4"/>
<evidence type="ECO:0000313" key="2">
    <source>
        <dbReference type="EMBL" id="MBC8594644.1"/>
    </source>
</evidence>
<feature type="signal peptide" evidence="1">
    <location>
        <begin position="1"/>
        <end position="20"/>
    </location>
</feature>
<dbReference type="RefSeq" id="WP_262435735.1">
    <property type="nucleotide sequence ID" value="NZ_JACRTF010000001.1"/>
</dbReference>
<evidence type="ECO:0000313" key="3">
    <source>
        <dbReference type="Proteomes" id="UP000651085"/>
    </source>
</evidence>
<accession>A0A926IQS4</accession>
<dbReference type="Gene3D" id="2.30.260.10">
    <property type="entry name" value="putative xylanase like domain"/>
    <property type="match status" value="1"/>
</dbReference>
<reference evidence="2" key="1">
    <citation type="submission" date="2020-08" db="EMBL/GenBank/DDBJ databases">
        <title>Genome public.</title>
        <authorList>
            <person name="Liu C."/>
            <person name="Sun Q."/>
        </authorList>
    </citation>
    <scope>NUCLEOTIDE SEQUENCE</scope>
    <source>
        <strain evidence="2">N12</strain>
    </source>
</reference>
<dbReference type="EMBL" id="JACRTF010000001">
    <property type="protein sequence ID" value="MBC8594644.1"/>
    <property type="molecule type" value="Genomic_DNA"/>
</dbReference>
<comment type="caution">
    <text evidence="2">The sequence shown here is derived from an EMBL/GenBank/DDBJ whole genome shotgun (WGS) entry which is preliminary data.</text>
</comment>